<keyword evidence="1" id="KW-0472">Membrane</keyword>
<evidence type="ECO:0000313" key="4">
    <source>
        <dbReference type="Proteomes" id="UP000236641"/>
    </source>
</evidence>
<comment type="caution">
    <text evidence="3">The sequence shown here is derived from an EMBL/GenBank/DDBJ whole genome shotgun (WGS) entry which is preliminary data.</text>
</comment>
<protein>
    <submittedName>
        <fullName evidence="3">Glycosyl transferase family 2</fullName>
    </submittedName>
</protein>
<gene>
    <name evidence="3" type="ORF">C1T31_11080</name>
</gene>
<keyword evidence="4" id="KW-1185">Reference proteome</keyword>
<keyword evidence="1" id="KW-1133">Transmembrane helix</keyword>
<feature type="transmembrane region" description="Helical" evidence="1">
    <location>
        <begin position="291"/>
        <end position="311"/>
    </location>
</feature>
<dbReference type="InterPro" id="IPR029044">
    <property type="entry name" value="Nucleotide-diphossugar_trans"/>
</dbReference>
<keyword evidence="1" id="KW-0812">Transmembrane</keyword>
<keyword evidence="3" id="KW-0808">Transferase</keyword>
<accession>A0A2K1DXB8</accession>
<feature type="domain" description="Glycosyltransferase 2-like" evidence="2">
    <location>
        <begin position="6"/>
        <end position="137"/>
    </location>
</feature>
<evidence type="ECO:0000256" key="1">
    <source>
        <dbReference type="SAM" id="Phobius"/>
    </source>
</evidence>
<organism evidence="3 4">
    <name type="scientific">Hanstruepera neustonica</name>
    <dbReference type="NCBI Taxonomy" id="1445657"/>
    <lineage>
        <taxon>Bacteria</taxon>
        <taxon>Pseudomonadati</taxon>
        <taxon>Bacteroidota</taxon>
        <taxon>Flavobacteriia</taxon>
        <taxon>Flavobacteriales</taxon>
        <taxon>Flavobacteriaceae</taxon>
        <taxon>Hanstruepera</taxon>
    </lineage>
</organism>
<dbReference type="SUPFAM" id="SSF53448">
    <property type="entry name" value="Nucleotide-diphospho-sugar transferases"/>
    <property type="match status" value="1"/>
</dbReference>
<evidence type="ECO:0000313" key="3">
    <source>
        <dbReference type="EMBL" id="PNQ72678.1"/>
    </source>
</evidence>
<feature type="transmembrane region" description="Helical" evidence="1">
    <location>
        <begin position="242"/>
        <end position="262"/>
    </location>
</feature>
<name>A0A2K1DXB8_9FLAO</name>
<dbReference type="Proteomes" id="UP000236641">
    <property type="component" value="Unassembled WGS sequence"/>
</dbReference>
<proteinExistence type="predicted"/>
<dbReference type="Pfam" id="PF00535">
    <property type="entry name" value="Glycos_transf_2"/>
    <property type="match status" value="1"/>
</dbReference>
<evidence type="ECO:0000259" key="2">
    <source>
        <dbReference type="Pfam" id="PF00535"/>
    </source>
</evidence>
<reference evidence="3 4" key="1">
    <citation type="submission" date="2018-01" db="EMBL/GenBank/DDBJ databases">
        <title>The draft genome of Hanstruepera neustonica JCM19743.</title>
        <authorList>
            <person name="He R.-H."/>
            <person name="Du Z.-J."/>
        </authorList>
    </citation>
    <scope>NUCLEOTIDE SEQUENCE [LARGE SCALE GENOMIC DNA]</scope>
    <source>
        <strain evidence="3 4">JCM19743</strain>
    </source>
</reference>
<feature type="transmembrane region" description="Helical" evidence="1">
    <location>
        <begin position="268"/>
        <end position="284"/>
    </location>
</feature>
<dbReference type="PANTHER" id="PTHR22916:SF64">
    <property type="entry name" value="TRANSFERASE, PUTATIVE-RELATED"/>
    <property type="match status" value="1"/>
</dbReference>
<dbReference type="RefSeq" id="WP_103052557.1">
    <property type="nucleotide sequence ID" value="NZ_POWF01000007.1"/>
</dbReference>
<dbReference type="OrthoDB" id="9813550at2"/>
<dbReference type="AlphaFoldDB" id="A0A2K1DXB8"/>
<sequence length="335" mass="38494">MQLEYSFIIPVFNRPNEIKELLESFANLEFTDSFEIIIVEDGSTEASVDVVNSFKSTLNIVYLVKPNSGPGDSRNFGMKHASGNYFIILDSDCILPKNYLFYVNKSLQSEFVDCYGGPDAAKDSFSNLQKAINFAMTSFLTTGGIRGGRRCIDKFQPRSFNMGISKEAFLATNGFGNIHPGEDPDLSIRLWKLNFKTKLIPEAFVYHKRRISWGKFYTQVNKFGKVRPILNLWHPDTKKVTYWFPFLFVFGLLISIILLVFYKWFWPILLYGFYVILVFLVSLLKTKNILVACYAIIAVLLQFVGYGYGFIESVFAINILKKDPKEHFPELFFKS</sequence>
<dbReference type="Gene3D" id="3.90.550.10">
    <property type="entry name" value="Spore Coat Polysaccharide Biosynthesis Protein SpsA, Chain A"/>
    <property type="match status" value="1"/>
</dbReference>
<dbReference type="EMBL" id="POWF01000007">
    <property type="protein sequence ID" value="PNQ72678.1"/>
    <property type="molecule type" value="Genomic_DNA"/>
</dbReference>
<dbReference type="PANTHER" id="PTHR22916">
    <property type="entry name" value="GLYCOSYLTRANSFERASE"/>
    <property type="match status" value="1"/>
</dbReference>
<dbReference type="GO" id="GO:0016758">
    <property type="term" value="F:hexosyltransferase activity"/>
    <property type="evidence" value="ECO:0007669"/>
    <property type="project" value="UniProtKB-ARBA"/>
</dbReference>
<dbReference type="InterPro" id="IPR001173">
    <property type="entry name" value="Glyco_trans_2-like"/>
</dbReference>